<dbReference type="PANTHER" id="PTHR47022:SF1">
    <property type="entry name" value="BTB AND MATH DOMAIN-CONTAINING PROTEIN 36-RELATED"/>
    <property type="match status" value="1"/>
</dbReference>
<reference evidence="1" key="1">
    <citation type="submission" date="2023-10" db="EMBL/GenBank/DDBJ databases">
        <title>Genome assembly of Pristionchus species.</title>
        <authorList>
            <person name="Yoshida K."/>
            <person name="Sommer R.J."/>
        </authorList>
    </citation>
    <scope>NUCLEOTIDE SEQUENCE</scope>
    <source>
        <strain evidence="1">RS5133</strain>
    </source>
</reference>
<organism evidence="1 2">
    <name type="scientific">Pristionchus fissidentatus</name>
    <dbReference type="NCBI Taxonomy" id="1538716"/>
    <lineage>
        <taxon>Eukaryota</taxon>
        <taxon>Metazoa</taxon>
        <taxon>Ecdysozoa</taxon>
        <taxon>Nematoda</taxon>
        <taxon>Chromadorea</taxon>
        <taxon>Rhabditida</taxon>
        <taxon>Rhabditina</taxon>
        <taxon>Diplogasteromorpha</taxon>
        <taxon>Diplogasteroidea</taxon>
        <taxon>Neodiplogasteridae</taxon>
        <taxon>Pristionchus</taxon>
    </lineage>
</organism>
<feature type="non-terminal residue" evidence="1">
    <location>
        <position position="1"/>
    </location>
</feature>
<dbReference type="PANTHER" id="PTHR47022">
    <property type="entry name" value="BTB AND MATH DOMAIN-CONTAINING PROTEIN 36-RELATED"/>
    <property type="match status" value="1"/>
</dbReference>
<gene>
    <name evidence="1" type="ORF">PFISCL1PPCAC_20940</name>
</gene>
<protein>
    <submittedName>
        <fullName evidence="1">Uncharacterized protein</fullName>
    </submittedName>
</protein>
<sequence length="109" mass="12593">IQSALKRAESYLIGTTQFERTEKLQLADQYNLNELRDNNVLFSSEIKVPDFSAPDRLSNVILVVEGKKLHLSREGASMRAEKYLISTTKFERVAKLQFADEFRLNMLRV</sequence>
<comment type="caution">
    <text evidence="1">The sequence shown here is derived from an EMBL/GenBank/DDBJ whole genome shotgun (WGS) entry which is preliminary data.</text>
</comment>
<evidence type="ECO:0000313" key="1">
    <source>
        <dbReference type="EMBL" id="GMT29643.1"/>
    </source>
</evidence>
<evidence type="ECO:0000313" key="2">
    <source>
        <dbReference type="Proteomes" id="UP001432322"/>
    </source>
</evidence>
<feature type="non-terminal residue" evidence="1">
    <location>
        <position position="109"/>
    </location>
</feature>
<dbReference type="EMBL" id="BTSY01000005">
    <property type="protein sequence ID" value="GMT29643.1"/>
    <property type="molecule type" value="Genomic_DNA"/>
</dbReference>
<dbReference type="Proteomes" id="UP001432322">
    <property type="component" value="Unassembled WGS sequence"/>
</dbReference>
<keyword evidence="2" id="KW-1185">Reference proteome</keyword>
<proteinExistence type="predicted"/>
<accession>A0AAV5WDT6</accession>
<dbReference type="AlphaFoldDB" id="A0AAV5WDT6"/>
<name>A0AAV5WDT6_9BILA</name>